<evidence type="ECO:0000256" key="1">
    <source>
        <dbReference type="SAM" id="Phobius"/>
    </source>
</evidence>
<evidence type="ECO:0000313" key="3">
    <source>
        <dbReference type="EMBL" id="CAL6078871.1"/>
    </source>
</evidence>
<evidence type="ECO:0000313" key="2">
    <source>
        <dbReference type="EMBL" id="CAI9947606.1"/>
    </source>
</evidence>
<sequence>MFVFYQGNINIICFSHRSLLSSISCQLGCVELFVLASNFFKFGVELVFQYIFFSVHRIICYVCFNYANQDCPFFLGFSQFWLQLCHIIKNYYYSYILFLFYISLQTQIIICSLTSVFAIPTSLLLKRNENQKLKFGTKLSQIENTANPFEFKTVLRIFKPRKRDASSFQIKVNLTVTNCQIIM</sequence>
<dbReference type="EMBL" id="CAXDID020000337">
    <property type="protein sequence ID" value="CAL6078871.1"/>
    <property type="molecule type" value="Genomic_DNA"/>
</dbReference>
<keyword evidence="1" id="KW-1133">Transmembrane helix</keyword>
<proteinExistence type="predicted"/>
<comment type="caution">
    <text evidence="2">The sequence shown here is derived from an EMBL/GenBank/DDBJ whole genome shotgun (WGS) entry which is preliminary data.</text>
</comment>
<organism evidence="2">
    <name type="scientific">Hexamita inflata</name>
    <dbReference type="NCBI Taxonomy" id="28002"/>
    <lineage>
        <taxon>Eukaryota</taxon>
        <taxon>Metamonada</taxon>
        <taxon>Diplomonadida</taxon>
        <taxon>Hexamitidae</taxon>
        <taxon>Hexamitinae</taxon>
        <taxon>Hexamita</taxon>
    </lineage>
</organism>
<evidence type="ECO:0000313" key="4">
    <source>
        <dbReference type="Proteomes" id="UP001642409"/>
    </source>
</evidence>
<dbReference type="EMBL" id="CATOUU010000778">
    <property type="protein sequence ID" value="CAI9947606.1"/>
    <property type="molecule type" value="Genomic_DNA"/>
</dbReference>
<keyword evidence="1" id="KW-0472">Membrane</keyword>
<feature type="transmembrane region" description="Helical" evidence="1">
    <location>
        <begin position="98"/>
        <end position="125"/>
    </location>
</feature>
<dbReference type="AlphaFoldDB" id="A0AA86UDF6"/>
<gene>
    <name evidence="2" type="ORF">HINF_LOCUS35251</name>
    <name evidence="3" type="ORF">HINF_LOCUS59111</name>
</gene>
<reference evidence="2" key="1">
    <citation type="submission" date="2023-06" db="EMBL/GenBank/DDBJ databases">
        <authorList>
            <person name="Kurt Z."/>
        </authorList>
    </citation>
    <scope>NUCLEOTIDE SEQUENCE</scope>
</reference>
<accession>A0AA86UDF6</accession>
<keyword evidence="4" id="KW-1185">Reference proteome</keyword>
<keyword evidence="1" id="KW-0812">Transmembrane</keyword>
<dbReference type="Proteomes" id="UP001642409">
    <property type="component" value="Unassembled WGS sequence"/>
</dbReference>
<feature type="transmembrane region" description="Helical" evidence="1">
    <location>
        <begin position="46"/>
        <end position="64"/>
    </location>
</feature>
<protein>
    <submittedName>
        <fullName evidence="3">Hypothetical_protein</fullName>
    </submittedName>
</protein>
<feature type="transmembrane region" description="Helical" evidence="1">
    <location>
        <begin position="71"/>
        <end position="92"/>
    </location>
</feature>
<name>A0AA86UDF6_9EUKA</name>
<reference evidence="3 4" key="2">
    <citation type="submission" date="2024-07" db="EMBL/GenBank/DDBJ databases">
        <authorList>
            <person name="Akdeniz Z."/>
        </authorList>
    </citation>
    <scope>NUCLEOTIDE SEQUENCE [LARGE SCALE GENOMIC DNA]</scope>
</reference>